<organism evidence="3">
    <name type="scientific">marine sediment metagenome</name>
    <dbReference type="NCBI Taxonomy" id="412755"/>
    <lineage>
        <taxon>unclassified sequences</taxon>
        <taxon>metagenomes</taxon>
        <taxon>ecological metagenomes</taxon>
    </lineage>
</organism>
<dbReference type="InterPro" id="IPR036013">
    <property type="entry name" value="Band_7/SPFH_dom_sf"/>
</dbReference>
<sequence length="436" mass="48788">MIYTIIGGVSIVLIAAIAMYRAVPSSEAHYIVSPEKTMVCSPDTEVSGEGGSRWYFKIPILRKVRVMDITIKELVVSQETYEKNQARYNVKSSIKFRIKKVRKAAETFVNDTILSQQLVEVVKASVRAVTVKYDVVDVRANKKKMSEEIRVEIVDDLAKWGLELVSFQLIDFQDTENSTIISDISKRREVEIQSRTRQENAEKIKEADIKEAAATEASKTRQIQKEEVVGKREQDKLKAIAIQRKEAREQEYEVIRVEQVKQAEIDKEKAIVKANEDKETELIRKEQKRLEGEGDKLRAEEIAKGEAAPIREKGFADAEAKEKLQEALKKFDDNAIRALVAEKIVAMQKEVGIAGAQALEKADLKVFAGGDGPEKDGFDVGKLMTAITVGNESIAQSILNRLGKPNDLGINFGGSKVEEPKKEDKAEKPKEGKPKA</sequence>
<dbReference type="Gene3D" id="3.30.479.30">
    <property type="entry name" value="Band 7 domain"/>
    <property type="match status" value="1"/>
</dbReference>
<name>A0A0F9F1Y3_9ZZZZ</name>
<dbReference type="Pfam" id="PF01145">
    <property type="entry name" value="Band_7"/>
    <property type="match status" value="1"/>
</dbReference>
<dbReference type="EMBL" id="LAZR01022881">
    <property type="protein sequence ID" value="KKL80344.1"/>
    <property type="molecule type" value="Genomic_DNA"/>
</dbReference>
<feature type="region of interest" description="Disordered" evidence="1">
    <location>
        <begin position="409"/>
        <end position="436"/>
    </location>
</feature>
<evidence type="ECO:0000256" key="1">
    <source>
        <dbReference type="SAM" id="MobiDB-lite"/>
    </source>
</evidence>
<evidence type="ECO:0000313" key="3">
    <source>
        <dbReference type="EMBL" id="KKL80344.1"/>
    </source>
</evidence>
<gene>
    <name evidence="3" type="ORF">LCGC14_2005700</name>
</gene>
<comment type="caution">
    <text evidence="3">The sequence shown here is derived from an EMBL/GenBank/DDBJ whole genome shotgun (WGS) entry which is preliminary data.</text>
</comment>
<dbReference type="AlphaFoldDB" id="A0A0F9F1Y3"/>
<feature type="compositionally biased region" description="Basic and acidic residues" evidence="1">
    <location>
        <begin position="416"/>
        <end position="436"/>
    </location>
</feature>
<dbReference type="SUPFAM" id="SSF117892">
    <property type="entry name" value="Band 7/SPFH domain"/>
    <property type="match status" value="1"/>
</dbReference>
<proteinExistence type="predicted"/>
<reference evidence="3" key="1">
    <citation type="journal article" date="2015" name="Nature">
        <title>Complex archaea that bridge the gap between prokaryotes and eukaryotes.</title>
        <authorList>
            <person name="Spang A."/>
            <person name="Saw J.H."/>
            <person name="Jorgensen S.L."/>
            <person name="Zaremba-Niedzwiedzka K."/>
            <person name="Martijn J."/>
            <person name="Lind A.E."/>
            <person name="van Eijk R."/>
            <person name="Schleper C."/>
            <person name="Guy L."/>
            <person name="Ettema T.J."/>
        </authorList>
    </citation>
    <scope>NUCLEOTIDE SEQUENCE</scope>
</reference>
<evidence type="ECO:0000259" key="2">
    <source>
        <dbReference type="Pfam" id="PF01145"/>
    </source>
</evidence>
<dbReference type="InterPro" id="IPR001107">
    <property type="entry name" value="Band_7"/>
</dbReference>
<accession>A0A0F9F1Y3</accession>
<feature type="domain" description="Band 7" evidence="2">
    <location>
        <begin position="47"/>
        <end position="204"/>
    </location>
</feature>
<protein>
    <recommendedName>
        <fullName evidence="2">Band 7 domain-containing protein</fullName>
    </recommendedName>
</protein>